<dbReference type="AlphaFoldDB" id="A0A5C5RL67"/>
<evidence type="ECO:0000256" key="2">
    <source>
        <dbReference type="ARBA" id="ARBA00022908"/>
    </source>
</evidence>
<reference evidence="7 8" key="2">
    <citation type="submission" date="2019-08" db="EMBL/GenBank/DDBJ databases">
        <title>Tsukamurella conjunctivitidis sp. nov., Tsukamurella assacharolytica sp. nov. and Tsukamurella sputae sp. nov. isolated from patients with conjunctivitis, bacteraemia (lymphoma) and respiratory infection (sputum) in Hong Kong.</title>
        <authorList>
            <person name="Fok K.M.N."/>
            <person name="Fong J.Y.H."/>
        </authorList>
    </citation>
    <scope>NUCLEOTIDE SEQUENCE [LARGE SCALE GENOMIC DNA]</scope>
    <source>
        <strain evidence="7 8">HKU70</strain>
    </source>
</reference>
<dbReference type="InterPro" id="IPR013762">
    <property type="entry name" value="Integrase-like_cat_sf"/>
</dbReference>
<comment type="similarity">
    <text evidence="1">Belongs to the 'phage' integrase family.</text>
</comment>
<dbReference type="GO" id="GO:0003677">
    <property type="term" value="F:DNA binding"/>
    <property type="evidence" value="ECO:0007669"/>
    <property type="project" value="UniProtKB-KW"/>
</dbReference>
<feature type="domain" description="Tyr recombinase" evidence="6">
    <location>
        <begin position="181"/>
        <end position="389"/>
    </location>
</feature>
<reference evidence="7 8" key="1">
    <citation type="submission" date="2019-06" db="EMBL/GenBank/DDBJ databases">
        <authorList>
            <person name="Teng J.L.L."/>
            <person name="Lee H.H."/>
            <person name="Lau S.K.P."/>
            <person name="Woo P.C.Y."/>
        </authorList>
    </citation>
    <scope>NUCLEOTIDE SEQUENCE [LARGE SCALE GENOMIC DNA]</scope>
    <source>
        <strain evidence="7 8">HKU70</strain>
    </source>
</reference>
<dbReference type="SUPFAM" id="SSF56349">
    <property type="entry name" value="DNA breaking-rejoining enzymes"/>
    <property type="match status" value="1"/>
</dbReference>
<sequence>MCQIDVGAAEWQARAGSDRSDACHQEGCRRDTPPPDGRSYSAGTFGTVRQAEAALAAVRRSIDDGEWTPPTTATTTTAVPAVTVRNAAEAWLATIPSHQHRAQSAGRMRLHVLPQLGDLQLDDLTRERCDEWYAQLCPERPTQRARTYAALRAALRLAHDRGHLTEVPLKIRGAGDTPPVREARTATAEQLTQLLDVLPPQDRAAALLAAWCGLRVGEVIGLQRRDVEVDPTAYPPLAPNLRLRIRRHVVQHHGRALDEPAQLIVSGSKADKSAAAVVVPPHLSRALWKHLENYVEADPSAWLFPQRNDPSHPINTGTLHRSWRRARDAAGLDGFVFHDLRRTGNTLAAESGATLAEMMQRLRHRNVRVAQRYLVAAAGADVRLAERMSAKVAAPLATKPDTPPLPAVDLVEAEVERRLAARLRALGIEPE</sequence>
<protein>
    <submittedName>
        <fullName evidence="7">Site-specific integrase</fullName>
    </submittedName>
</protein>
<dbReference type="PROSITE" id="PS51898">
    <property type="entry name" value="TYR_RECOMBINASE"/>
    <property type="match status" value="1"/>
</dbReference>
<dbReference type="PANTHER" id="PTHR30629">
    <property type="entry name" value="PROPHAGE INTEGRASE"/>
    <property type="match status" value="1"/>
</dbReference>
<gene>
    <name evidence="7" type="ORF">FK268_13710</name>
</gene>
<proteinExistence type="inferred from homology"/>
<evidence type="ECO:0000313" key="8">
    <source>
        <dbReference type="Proteomes" id="UP000319792"/>
    </source>
</evidence>
<evidence type="ECO:0000259" key="6">
    <source>
        <dbReference type="PROSITE" id="PS51898"/>
    </source>
</evidence>
<dbReference type="CDD" id="cd00397">
    <property type="entry name" value="DNA_BRE_C"/>
    <property type="match status" value="1"/>
</dbReference>
<dbReference type="PANTHER" id="PTHR30629:SF2">
    <property type="entry name" value="PROPHAGE INTEGRASE INTS-RELATED"/>
    <property type="match status" value="1"/>
</dbReference>
<keyword evidence="3" id="KW-0238">DNA-binding</keyword>
<dbReference type="GO" id="GO:0015074">
    <property type="term" value="P:DNA integration"/>
    <property type="evidence" value="ECO:0007669"/>
    <property type="project" value="UniProtKB-KW"/>
</dbReference>
<feature type="region of interest" description="Disordered" evidence="5">
    <location>
        <begin position="13"/>
        <end position="40"/>
    </location>
</feature>
<dbReference type="Gene3D" id="1.10.443.10">
    <property type="entry name" value="Intergrase catalytic core"/>
    <property type="match status" value="1"/>
</dbReference>
<keyword evidence="4" id="KW-0233">DNA recombination</keyword>
<dbReference type="Proteomes" id="UP000319792">
    <property type="component" value="Unassembled WGS sequence"/>
</dbReference>
<dbReference type="InterPro" id="IPR002104">
    <property type="entry name" value="Integrase_catalytic"/>
</dbReference>
<dbReference type="EMBL" id="VIGV01000004">
    <property type="protein sequence ID" value="TWS23344.1"/>
    <property type="molecule type" value="Genomic_DNA"/>
</dbReference>
<dbReference type="InterPro" id="IPR011010">
    <property type="entry name" value="DNA_brk_join_enz"/>
</dbReference>
<feature type="compositionally biased region" description="Basic and acidic residues" evidence="5">
    <location>
        <begin position="16"/>
        <end position="33"/>
    </location>
</feature>
<dbReference type="InterPro" id="IPR010998">
    <property type="entry name" value="Integrase_recombinase_N"/>
</dbReference>
<evidence type="ECO:0000256" key="1">
    <source>
        <dbReference type="ARBA" id="ARBA00008857"/>
    </source>
</evidence>
<dbReference type="GO" id="GO:0006310">
    <property type="term" value="P:DNA recombination"/>
    <property type="evidence" value="ECO:0007669"/>
    <property type="project" value="UniProtKB-KW"/>
</dbReference>
<evidence type="ECO:0000256" key="4">
    <source>
        <dbReference type="ARBA" id="ARBA00023172"/>
    </source>
</evidence>
<keyword evidence="8" id="KW-1185">Reference proteome</keyword>
<accession>A0A5C5RL67</accession>
<dbReference type="Gene3D" id="1.10.150.130">
    <property type="match status" value="1"/>
</dbReference>
<organism evidence="7 8">
    <name type="scientific">Tsukamurella sputi</name>
    <dbReference type="NCBI Taxonomy" id="2591848"/>
    <lineage>
        <taxon>Bacteria</taxon>
        <taxon>Bacillati</taxon>
        <taxon>Actinomycetota</taxon>
        <taxon>Actinomycetes</taxon>
        <taxon>Mycobacteriales</taxon>
        <taxon>Tsukamurellaceae</taxon>
        <taxon>Tsukamurella</taxon>
    </lineage>
</organism>
<evidence type="ECO:0000256" key="3">
    <source>
        <dbReference type="ARBA" id="ARBA00023125"/>
    </source>
</evidence>
<comment type="caution">
    <text evidence="7">The sequence shown here is derived from an EMBL/GenBank/DDBJ whole genome shotgun (WGS) entry which is preliminary data.</text>
</comment>
<dbReference type="InterPro" id="IPR050808">
    <property type="entry name" value="Phage_Integrase"/>
</dbReference>
<evidence type="ECO:0000313" key="7">
    <source>
        <dbReference type="EMBL" id="TWS23344.1"/>
    </source>
</evidence>
<name>A0A5C5RL67_9ACTN</name>
<dbReference type="Pfam" id="PF00589">
    <property type="entry name" value="Phage_integrase"/>
    <property type="match status" value="1"/>
</dbReference>
<keyword evidence="2" id="KW-0229">DNA integration</keyword>
<evidence type="ECO:0000256" key="5">
    <source>
        <dbReference type="SAM" id="MobiDB-lite"/>
    </source>
</evidence>